<comment type="caution">
    <text evidence="1">The sequence shown here is derived from an EMBL/GenBank/DDBJ whole genome shotgun (WGS) entry which is preliminary data.</text>
</comment>
<evidence type="ECO:0000313" key="2">
    <source>
        <dbReference type="Proteomes" id="UP000790347"/>
    </source>
</evidence>
<sequence>MNTAMGQLRRNSYQTIQQPNQNLFSSSTLSIVPTSVFGRNFFQPQSLNSNPSTTTTNVFNDRATILYRPQTSVILNDGQVKQGECPKTRPAGNGYYTFKQYEGIWYKRYRSRVRSGEPFFKCAWIDYIDQGDNHIFIMDNLQNNRTGDWFRQNATTEVWPNDPTTWTSTLSNGVRFDTHLIYYDGNLGVAVIYSCSPTSDNGHQGIGNIYTRSPTTPLSKSYVDFLFDIFYQNGIYDTLPLHYVDQDNCMGENLPKPRFSMI</sequence>
<dbReference type="InterPro" id="IPR012674">
    <property type="entry name" value="Calycin"/>
</dbReference>
<dbReference type="EMBL" id="ASGP02000004">
    <property type="protein sequence ID" value="KAH9511290.1"/>
    <property type="molecule type" value="Genomic_DNA"/>
</dbReference>
<keyword evidence="2" id="KW-1185">Reference proteome</keyword>
<proteinExistence type="predicted"/>
<reference evidence="1" key="1">
    <citation type="submission" date="2013-05" db="EMBL/GenBank/DDBJ databases">
        <authorList>
            <person name="Yim A.K.Y."/>
            <person name="Chan T.F."/>
            <person name="Ji K.M."/>
            <person name="Liu X.Y."/>
            <person name="Zhou J.W."/>
            <person name="Li R.Q."/>
            <person name="Yang K.Y."/>
            <person name="Li J."/>
            <person name="Li M."/>
            <person name="Law P.T.W."/>
            <person name="Wu Y.L."/>
            <person name="Cai Z.L."/>
            <person name="Qin H."/>
            <person name="Bao Y."/>
            <person name="Leung R.K.K."/>
            <person name="Ng P.K.S."/>
            <person name="Zou J."/>
            <person name="Zhong X.J."/>
            <person name="Ran P.X."/>
            <person name="Zhong N.S."/>
            <person name="Liu Z.G."/>
            <person name="Tsui S.K.W."/>
        </authorList>
    </citation>
    <scope>NUCLEOTIDE SEQUENCE</scope>
    <source>
        <strain evidence="1">Derf</strain>
        <tissue evidence="1">Whole organism</tissue>
    </source>
</reference>
<reference evidence="1" key="2">
    <citation type="journal article" date="2022" name="Res Sq">
        <title>Comparative Genomics Reveals Insights into the Divergent Evolution of Astigmatic Mites and Household Pest Adaptations.</title>
        <authorList>
            <person name="Xiong Q."/>
            <person name="Wan A.T.-Y."/>
            <person name="Liu X.-Y."/>
            <person name="Fung C.S.-H."/>
            <person name="Xiao X."/>
            <person name="Malainual N."/>
            <person name="Hou J."/>
            <person name="Wang L."/>
            <person name="Wang M."/>
            <person name="Yang K."/>
            <person name="Cui Y."/>
            <person name="Leung E."/>
            <person name="Nong W."/>
            <person name="Shin S.-K."/>
            <person name="Au S."/>
            <person name="Jeong K.Y."/>
            <person name="Chew F.T."/>
            <person name="Hui J."/>
            <person name="Leung T.F."/>
            <person name="Tungtrongchitr A."/>
            <person name="Zhong N."/>
            <person name="Liu Z."/>
            <person name="Tsui S."/>
        </authorList>
    </citation>
    <scope>NUCLEOTIDE SEQUENCE</scope>
    <source>
        <strain evidence="1">Derf</strain>
        <tissue evidence="1">Whole organism</tissue>
    </source>
</reference>
<evidence type="ECO:0000313" key="1">
    <source>
        <dbReference type="EMBL" id="KAH9511290.1"/>
    </source>
</evidence>
<dbReference type="AlphaFoldDB" id="A0A922HVR9"/>
<organism evidence="1 2">
    <name type="scientific">Dermatophagoides farinae</name>
    <name type="common">American house dust mite</name>
    <dbReference type="NCBI Taxonomy" id="6954"/>
    <lineage>
        <taxon>Eukaryota</taxon>
        <taxon>Metazoa</taxon>
        <taxon>Ecdysozoa</taxon>
        <taxon>Arthropoda</taxon>
        <taxon>Chelicerata</taxon>
        <taxon>Arachnida</taxon>
        <taxon>Acari</taxon>
        <taxon>Acariformes</taxon>
        <taxon>Sarcoptiformes</taxon>
        <taxon>Astigmata</taxon>
        <taxon>Psoroptidia</taxon>
        <taxon>Analgoidea</taxon>
        <taxon>Pyroglyphidae</taxon>
        <taxon>Dermatophagoidinae</taxon>
        <taxon>Dermatophagoides</taxon>
    </lineage>
</organism>
<dbReference type="SUPFAM" id="SSF50814">
    <property type="entry name" value="Lipocalins"/>
    <property type="match status" value="1"/>
</dbReference>
<dbReference type="Gene3D" id="2.40.128.20">
    <property type="match status" value="1"/>
</dbReference>
<dbReference type="Proteomes" id="UP000790347">
    <property type="component" value="Unassembled WGS sequence"/>
</dbReference>
<name>A0A922HVR9_DERFA</name>
<gene>
    <name evidence="1" type="ORF">DERF_009758</name>
</gene>
<protein>
    <submittedName>
        <fullName evidence="1">Uncharacterized protein</fullName>
    </submittedName>
</protein>
<accession>A0A922HVR9</accession>